<evidence type="ECO:0000256" key="8">
    <source>
        <dbReference type="ARBA" id="ARBA00022989"/>
    </source>
</evidence>
<evidence type="ECO:0000256" key="4">
    <source>
        <dbReference type="ARBA" id="ARBA00022538"/>
    </source>
</evidence>
<keyword evidence="6" id="KW-0631">Potassium channel</keyword>
<dbReference type="GO" id="GO:0012505">
    <property type="term" value="C:endomembrane system"/>
    <property type="evidence" value="ECO:0007669"/>
    <property type="project" value="UniProtKB-SubCell"/>
</dbReference>
<name>A0A8H3KVY5_9GLOM</name>
<dbReference type="Proteomes" id="UP000615446">
    <property type="component" value="Unassembled WGS sequence"/>
</dbReference>
<feature type="transmembrane region" description="Helical" evidence="12">
    <location>
        <begin position="57"/>
        <end position="78"/>
    </location>
</feature>
<accession>A0A8H3KVY5</accession>
<dbReference type="Pfam" id="PF13649">
    <property type="entry name" value="Methyltransf_25"/>
    <property type="match status" value="1"/>
</dbReference>
<dbReference type="EMBL" id="BLAL01000027">
    <property type="protein sequence ID" value="GES76932.1"/>
    <property type="molecule type" value="Genomic_DNA"/>
</dbReference>
<keyword evidence="14" id="KW-0489">Methyltransferase</keyword>
<dbReference type="InterPro" id="IPR007866">
    <property type="entry name" value="TRIC_channel"/>
</dbReference>
<gene>
    <name evidence="14" type="ORF">RCL2_000432000</name>
</gene>
<proteinExistence type="inferred from homology"/>
<keyword evidence="11" id="KW-0407">Ion channel</keyword>
<keyword evidence="5 12" id="KW-0812">Transmembrane</keyword>
<evidence type="ECO:0000256" key="10">
    <source>
        <dbReference type="ARBA" id="ARBA00023136"/>
    </source>
</evidence>
<feature type="transmembrane region" description="Helical" evidence="12">
    <location>
        <begin position="160"/>
        <end position="177"/>
    </location>
</feature>
<feature type="transmembrane region" description="Helical" evidence="12">
    <location>
        <begin position="27"/>
        <end position="45"/>
    </location>
</feature>
<evidence type="ECO:0000313" key="14">
    <source>
        <dbReference type="EMBL" id="GES76932.1"/>
    </source>
</evidence>
<comment type="subcellular location">
    <subcellularLocation>
        <location evidence="1">Endomembrane system</location>
        <topology evidence="1">Multi-pass membrane protein</topology>
    </subcellularLocation>
</comment>
<evidence type="ECO:0000256" key="3">
    <source>
        <dbReference type="ARBA" id="ARBA00022448"/>
    </source>
</evidence>
<dbReference type="PANTHER" id="PTHR43591">
    <property type="entry name" value="METHYLTRANSFERASE"/>
    <property type="match status" value="1"/>
</dbReference>
<comment type="similarity">
    <text evidence="2">Belongs to the TMEM38 family.</text>
</comment>
<organism evidence="14 15">
    <name type="scientific">Rhizophagus clarus</name>
    <dbReference type="NCBI Taxonomy" id="94130"/>
    <lineage>
        <taxon>Eukaryota</taxon>
        <taxon>Fungi</taxon>
        <taxon>Fungi incertae sedis</taxon>
        <taxon>Mucoromycota</taxon>
        <taxon>Glomeromycotina</taxon>
        <taxon>Glomeromycetes</taxon>
        <taxon>Glomerales</taxon>
        <taxon>Glomeraceae</taxon>
        <taxon>Rhizophagus</taxon>
    </lineage>
</organism>
<keyword evidence="8 12" id="KW-1133">Transmembrane helix</keyword>
<evidence type="ECO:0000256" key="12">
    <source>
        <dbReference type="SAM" id="Phobius"/>
    </source>
</evidence>
<evidence type="ECO:0000256" key="11">
    <source>
        <dbReference type="ARBA" id="ARBA00023303"/>
    </source>
</evidence>
<dbReference type="Gene3D" id="3.40.50.150">
    <property type="entry name" value="Vaccinia Virus protein VP39"/>
    <property type="match status" value="1"/>
</dbReference>
<protein>
    <submittedName>
        <fullName evidence="14">Class I SAM-dependent methyltransferase</fullName>
    </submittedName>
</protein>
<dbReference type="InterPro" id="IPR041698">
    <property type="entry name" value="Methyltransf_25"/>
</dbReference>
<evidence type="ECO:0000256" key="6">
    <source>
        <dbReference type="ARBA" id="ARBA00022826"/>
    </source>
</evidence>
<comment type="caution">
    <text evidence="14">The sequence shown here is derived from an EMBL/GenBank/DDBJ whole genome shotgun (WGS) entry which is preliminary data.</text>
</comment>
<keyword evidence="7" id="KW-0630">Potassium</keyword>
<keyword evidence="9" id="KW-0406">Ion transport</keyword>
<evidence type="ECO:0000256" key="5">
    <source>
        <dbReference type="ARBA" id="ARBA00022692"/>
    </source>
</evidence>
<feature type="transmembrane region" description="Helical" evidence="12">
    <location>
        <begin position="93"/>
        <end position="111"/>
    </location>
</feature>
<dbReference type="Pfam" id="PF05197">
    <property type="entry name" value="TRIC"/>
    <property type="match status" value="1"/>
</dbReference>
<reference evidence="14" key="1">
    <citation type="submission" date="2019-10" db="EMBL/GenBank/DDBJ databases">
        <title>Conservation and host-specific expression of non-tandemly repeated heterogenous ribosome RNA gene in arbuscular mycorrhizal fungi.</title>
        <authorList>
            <person name="Maeda T."/>
            <person name="Kobayashi Y."/>
            <person name="Nakagawa T."/>
            <person name="Ezawa T."/>
            <person name="Yamaguchi K."/>
            <person name="Bino T."/>
            <person name="Nishimoto Y."/>
            <person name="Shigenobu S."/>
            <person name="Kawaguchi M."/>
        </authorList>
    </citation>
    <scope>NUCLEOTIDE SEQUENCE</scope>
    <source>
        <strain evidence="14">HR1</strain>
    </source>
</reference>
<evidence type="ECO:0000256" key="2">
    <source>
        <dbReference type="ARBA" id="ARBA00005766"/>
    </source>
</evidence>
<feature type="domain" description="Methyltransferase" evidence="13">
    <location>
        <begin position="326"/>
        <end position="416"/>
    </location>
</feature>
<keyword evidence="10 12" id="KW-0472">Membrane</keyword>
<evidence type="ECO:0000256" key="9">
    <source>
        <dbReference type="ARBA" id="ARBA00023065"/>
    </source>
</evidence>
<evidence type="ECO:0000259" key="13">
    <source>
        <dbReference type="Pfam" id="PF13649"/>
    </source>
</evidence>
<sequence>MSNEQSLSEIISEIVLSFPKTIWNETYFPFEILTTIHAIFISFRYKNNLKEAKVPWLQGLFAVSVMGVGGSTLSNIFIGKPPGWLTSNSTMTIYWMTYLLMSYFPQFYSLINMLPSNLLNVIFVAADGMVRAIAICSSGVDGIRFGSFHGIDNKSMNSSWVAILICGTLCGCGGGILDSTFSISSPIWTFSIPAAFIKPSYDMKISFFIALFYALTTTPSSDEYIDTKFTIPLFSINQGKTLAIFGQKLSFPQENINHILEPNFDWAIAKEKNNGDDDNDLKYDYVFPKEIQEGYRVHSTHFALKHVCNGNYKVPLKQHLKPGSKILDVGCGLGLWCEEMANEFPDVNVYGIDLVDFPSKIKPYNCKFFLGNVIFGLPWVDNTFDYIWSRCLFTEIKSKHWLPLLLEMYRVLKPNGIIEFQGGDGYALSAGPLLEKVQTSCLNAALELRDIDLRIARRFGEIVKLAGFKDINESYQSIAIGRWGGKIGEIWASNLKESYLTMQPWLSSYMSISEDEYNRTIKEIVDKELDEHKTYINHHVIWATKKPYYKYYWL</sequence>
<keyword evidence="14" id="KW-0808">Transferase</keyword>
<dbReference type="SUPFAM" id="SSF53335">
    <property type="entry name" value="S-adenosyl-L-methionine-dependent methyltransferases"/>
    <property type="match status" value="1"/>
</dbReference>
<dbReference type="GO" id="GO:0016020">
    <property type="term" value="C:membrane"/>
    <property type="evidence" value="ECO:0007669"/>
    <property type="project" value="InterPro"/>
</dbReference>
<dbReference type="GO" id="GO:0042802">
    <property type="term" value="F:identical protein binding"/>
    <property type="evidence" value="ECO:0007669"/>
    <property type="project" value="InterPro"/>
</dbReference>
<keyword evidence="3" id="KW-0813">Transport</keyword>
<evidence type="ECO:0000256" key="7">
    <source>
        <dbReference type="ARBA" id="ARBA00022958"/>
    </source>
</evidence>
<dbReference type="AlphaFoldDB" id="A0A8H3KVY5"/>
<dbReference type="GO" id="GO:0032259">
    <property type="term" value="P:methylation"/>
    <property type="evidence" value="ECO:0007669"/>
    <property type="project" value="UniProtKB-KW"/>
</dbReference>
<dbReference type="OrthoDB" id="2013972at2759"/>
<dbReference type="CDD" id="cd02440">
    <property type="entry name" value="AdoMet_MTases"/>
    <property type="match status" value="1"/>
</dbReference>
<evidence type="ECO:0000256" key="1">
    <source>
        <dbReference type="ARBA" id="ARBA00004127"/>
    </source>
</evidence>
<keyword evidence="4" id="KW-0633">Potassium transport</keyword>
<dbReference type="GO" id="GO:0005267">
    <property type="term" value="F:potassium channel activity"/>
    <property type="evidence" value="ECO:0007669"/>
    <property type="project" value="UniProtKB-KW"/>
</dbReference>
<evidence type="ECO:0000313" key="15">
    <source>
        <dbReference type="Proteomes" id="UP000615446"/>
    </source>
</evidence>
<dbReference type="GO" id="GO:0008168">
    <property type="term" value="F:methyltransferase activity"/>
    <property type="evidence" value="ECO:0007669"/>
    <property type="project" value="UniProtKB-KW"/>
</dbReference>
<dbReference type="InterPro" id="IPR029063">
    <property type="entry name" value="SAM-dependent_MTases_sf"/>
</dbReference>